<organism evidence="1 2">
    <name type="scientific">Saccharopolyspora flava</name>
    <dbReference type="NCBI Taxonomy" id="95161"/>
    <lineage>
        <taxon>Bacteria</taxon>
        <taxon>Bacillati</taxon>
        <taxon>Actinomycetota</taxon>
        <taxon>Actinomycetes</taxon>
        <taxon>Pseudonocardiales</taxon>
        <taxon>Pseudonocardiaceae</taxon>
        <taxon>Saccharopolyspora</taxon>
    </lineage>
</organism>
<accession>A0A1I6PMU1</accession>
<name>A0A1I6PMU1_9PSEU</name>
<dbReference type="EMBL" id="FOZX01000001">
    <property type="protein sequence ID" value="SFS41365.1"/>
    <property type="molecule type" value="Genomic_DNA"/>
</dbReference>
<keyword evidence="2" id="KW-1185">Reference proteome</keyword>
<evidence type="ECO:0000313" key="2">
    <source>
        <dbReference type="Proteomes" id="UP000198852"/>
    </source>
</evidence>
<dbReference type="RefSeq" id="WP_139273998.1">
    <property type="nucleotide sequence ID" value="NZ_FOZX01000001.1"/>
</dbReference>
<dbReference type="STRING" id="95161.SAMN05660874_00932"/>
<dbReference type="OrthoDB" id="3391820at2"/>
<protein>
    <recommendedName>
        <fullName evidence="3">WXG100 family type VII secretion target</fullName>
    </recommendedName>
</protein>
<dbReference type="Proteomes" id="UP000198852">
    <property type="component" value="Unassembled WGS sequence"/>
</dbReference>
<proteinExistence type="predicted"/>
<evidence type="ECO:0000313" key="1">
    <source>
        <dbReference type="EMBL" id="SFS41365.1"/>
    </source>
</evidence>
<evidence type="ECO:0008006" key="3">
    <source>
        <dbReference type="Google" id="ProtNLM"/>
    </source>
</evidence>
<dbReference type="AlphaFoldDB" id="A0A1I6PMU1"/>
<gene>
    <name evidence="1" type="ORF">SAMN05660874_00932</name>
</gene>
<sequence length="86" mass="9081">MSAVEELRAGISLASEQGRDAVASLDKAISKLETTWKSLAVVTRGAAQDDVMAVPDGLRKSISSLTNARSMIVSSISASECWADRL</sequence>
<reference evidence="2" key="1">
    <citation type="submission" date="2016-10" db="EMBL/GenBank/DDBJ databases">
        <authorList>
            <person name="Varghese N."/>
            <person name="Submissions S."/>
        </authorList>
    </citation>
    <scope>NUCLEOTIDE SEQUENCE [LARGE SCALE GENOMIC DNA]</scope>
    <source>
        <strain evidence="2">DSM 44771</strain>
    </source>
</reference>